<dbReference type="EMBL" id="FOSK01000003">
    <property type="protein sequence ID" value="SFK20705.1"/>
    <property type="molecule type" value="Genomic_DNA"/>
</dbReference>
<dbReference type="InterPro" id="IPR016181">
    <property type="entry name" value="Acyl_CoA_acyltransferase"/>
</dbReference>
<comment type="caution">
    <text evidence="2">The sequence shown here is derived from an EMBL/GenBank/DDBJ whole genome shotgun (WGS) entry which is preliminary data.</text>
</comment>
<dbReference type="SUPFAM" id="SSF55729">
    <property type="entry name" value="Acyl-CoA N-acyltransferases (Nat)"/>
    <property type="match status" value="1"/>
</dbReference>
<dbReference type="PROSITE" id="PS51186">
    <property type="entry name" value="GNAT"/>
    <property type="match status" value="1"/>
</dbReference>
<evidence type="ECO:0000259" key="1">
    <source>
        <dbReference type="PROSITE" id="PS51186"/>
    </source>
</evidence>
<organism evidence="2 3">
    <name type="scientific">Pseudovibrio ascidiaceicola</name>
    <dbReference type="NCBI Taxonomy" id="285279"/>
    <lineage>
        <taxon>Bacteria</taxon>
        <taxon>Pseudomonadati</taxon>
        <taxon>Pseudomonadota</taxon>
        <taxon>Alphaproteobacteria</taxon>
        <taxon>Hyphomicrobiales</taxon>
        <taxon>Stappiaceae</taxon>
        <taxon>Pseudovibrio</taxon>
    </lineage>
</organism>
<dbReference type="InterPro" id="IPR000182">
    <property type="entry name" value="GNAT_dom"/>
</dbReference>
<keyword evidence="3" id="KW-1185">Reference proteome</keyword>
<feature type="domain" description="N-acetyltransferase" evidence="1">
    <location>
        <begin position="11"/>
        <end position="168"/>
    </location>
</feature>
<proteinExistence type="predicted"/>
<dbReference type="InterPro" id="IPR051531">
    <property type="entry name" value="N-acetyltransferase"/>
</dbReference>
<accession>A0A1I3XMH3</accession>
<reference evidence="2 3" key="1">
    <citation type="submission" date="2016-10" db="EMBL/GenBank/DDBJ databases">
        <authorList>
            <person name="Varghese N."/>
            <person name="Submissions S."/>
        </authorList>
    </citation>
    <scope>NUCLEOTIDE SEQUENCE [LARGE SCALE GENOMIC DNA]</scope>
    <source>
        <strain evidence="2 3">DSM 16392</strain>
    </source>
</reference>
<dbReference type="Proteomes" id="UP000199598">
    <property type="component" value="Unassembled WGS sequence"/>
</dbReference>
<gene>
    <name evidence="2" type="ORF">SAMN04488518_10327</name>
</gene>
<evidence type="ECO:0000313" key="2">
    <source>
        <dbReference type="EMBL" id="SFK20705.1"/>
    </source>
</evidence>
<dbReference type="Gene3D" id="3.40.630.30">
    <property type="match status" value="1"/>
</dbReference>
<sequence>MTLPILETKRLRARPFTSDDLADLVSLHSNPEVNRYLQPTNVAWDVSIVKKRLASFIETQELMGFSQWHLSTHDGEFVGRAGFSLYEKTAEVEMDYTLLEHFWNKRFGSEIAQALVEWFFENTYYSHLLAFAHPENHASKKVMKRAGFEFRETRLVDGLPCEFYQVLSPSCQKLAVPA</sequence>
<dbReference type="PANTHER" id="PTHR43792:SF1">
    <property type="entry name" value="N-ACETYLTRANSFERASE DOMAIN-CONTAINING PROTEIN"/>
    <property type="match status" value="1"/>
</dbReference>
<evidence type="ECO:0000313" key="3">
    <source>
        <dbReference type="Proteomes" id="UP000199598"/>
    </source>
</evidence>
<protein>
    <submittedName>
        <fullName evidence="2">Protein N-acetyltransferase, RimJ/RimL family</fullName>
    </submittedName>
</protein>
<dbReference type="Pfam" id="PF13302">
    <property type="entry name" value="Acetyltransf_3"/>
    <property type="match status" value="1"/>
</dbReference>
<dbReference type="PANTHER" id="PTHR43792">
    <property type="entry name" value="GNAT FAMILY, PUTATIVE (AFU_ORTHOLOGUE AFUA_3G00765)-RELATED-RELATED"/>
    <property type="match status" value="1"/>
</dbReference>
<dbReference type="RefSeq" id="WP_208860156.1">
    <property type="nucleotide sequence ID" value="NZ_FOSK01000003.1"/>
</dbReference>
<name>A0A1I3XMH3_9HYPH</name>